<organism evidence="10 11">
    <name type="scientific">Segniliparus rugosus (strain ATCC BAA-974 / DSM 45345 / CCUG 50838 / CIP 108380 / JCM 13579 / CDC 945)</name>
    <dbReference type="NCBI Taxonomy" id="679197"/>
    <lineage>
        <taxon>Bacteria</taxon>
        <taxon>Bacillati</taxon>
        <taxon>Actinomycetota</taxon>
        <taxon>Actinomycetes</taxon>
        <taxon>Mycobacteriales</taxon>
        <taxon>Segniliparaceae</taxon>
        <taxon>Segniliparus</taxon>
    </lineage>
</organism>
<comment type="function">
    <text evidence="7">Ligates lysine onto the cytidine present at position 34 of the AUA codon-specific tRNA(Ile) that contains the anticodon CAU, in an ATP-dependent manner. Cytidine is converted to lysidine, thus changing the amino acid specificity of the tRNA from methionine to isoleucine.</text>
</comment>
<feature type="domain" description="tRNA(Ile)-lysidine/2-thiocytidine synthase N-terminal" evidence="8">
    <location>
        <begin position="31"/>
        <end position="198"/>
    </location>
</feature>
<comment type="caution">
    <text evidence="10">The sequence shown here is derived from an EMBL/GenBank/DDBJ whole genome shotgun (WGS) entry which is preliminary data.</text>
</comment>
<name>E5XVH8_SEGRC</name>
<dbReference type="GO" id="GO:0006400">
    <property type="term" value="P:tRNA modification"/>
    <property type="evidence" value="ECO:0007669"/>
    <property type="project" value="UniProtKB-UniRule"/>
</dbReference>
<dbReference type="GO" id="GO:0032267">
    <property type="term" value="F:tRNA(Ile)-lysidine synthase activity"/>
    <property type="evidence" value="ECO:0007669"/>
    <property type="project" value="UniProtKB-EC"/>
</dbReference>
<dbReference type="Gene3D" id="1.20.59.20">
    <property type="match status" value="1"/>
</dbReference>
<dbReference type="CDD" id="cd01992">
    <property type="entry name" value="TilS_N"/>
    <property type="match status" value="1"/>
</dbReference>
<evidence type="ECO:0000259" key="8">
    <source>
        <dbReference type="Pfam" id="PF01171"/>
    </source>
</evidence>
<keyword evidence="1 7" id="KW-0963">Cytoplasm</keyword>
<feature type="domain" description="tRNA(Ile)-lysidine synthase substrate-binding" evidence="9">
    <location>
        <begin position="246"/>
        <end position="317"/>
    </location>
</feature>
<dbReference type="EC" id="6.3.4.19" evidence="7"/>
<feature type="binding site" evidence="7">
    <location>
        <begin position="36"/>
        <end position="41"/>
    </location>
    <ligand>
        <name>ATP</name>
        <dbReference type="ChEBI" id="CHEBI:30616"/>
    </ligand>
</feature>
<keyword evidence="4 7" id="KW-0547">Nucleotide-binding</keyword>
<evidence type="ECO:0000256" key="4">
    <source>
        <dbReference type="ARBA" id="ARBA00022741"/>
    </source>
</evidence>
<dbReference type="InterPro" id="IPR012795">
    <property type="entry name" value="tRNA_Ile_lys_synt_N"/>
</dbReference>
<comment type="similarity">
    <text evidence="7">Belongs to the tRNA(Ile)-lysidine synthase family.</text>
</comment>
<evidence type="ECO:0000256" key="5">
    <source>
        <dbReference type="ARBA" id="ARBA00022840"/>
    </source>
</evidence>
<evidence type="ECO:0000259" key="9">
    <source>
        <dbReference type="Pfam" id="PF09179"/>
    </source>
</evidence>
<dbReference type="SUPFAM" id="SSF82829">
    <property type="entry name" value="MesJ substrate recognition domain-like"/>
    <property type="match status" value="1"/>
</dbReference>
<dbReference type="AlphaFoldDB" id="E5XVH8"/>
<dbReference type="EMBL" id="ACZI02000002">
    <property type="protein sequence ID" value="EFV11645.2"/>
    <property type="molecule type" value="Genomic_DNA"/>
</dbReference>
<keyword evidence="5 7" id="KW-0067">ATP-binding</keyword>
<dbReference type="PANTHER" id="PTHR43033">
    <property type="entry name" value="TRNA(ILE)-LYSIDINE SYNTHASE-RELATED"/>
    <property type="match status" value="1"/>
</dbReference>
<dbReference type="PANTHER" id="PTHR43033:SF1">
    <property type="entry name" value="TRNA(ILE)-LYSIDINE SYNTHASE-RELATED"/>
    <property type="match status" value="1"/>
</dbReference>
<dbReference type="InterPro" id="IPR015262">
    <property type="entry name" value="tRNA_Ile_lys_synt_subst-bd"/>
</dbReference>
<dbReference type="HAMAP" id="MF_01161">
    <property type="entry name" value="tRNA_Ile_lys_synt"/>
    <property type="match status" value="1"/>
</dbReference>
<dbReference type="SUPFAM" id="SSF52402">
    <property type="entry name" value="Adenine nucleotide alpha hydrolases-like"/>
    <property type="match status" value="1"/>
</dbReference>
<evidence type="ECO:0000256" key="6">
    <source>
        <dbReference type="ARBA" id="ARBA00048539"/>
    </source>
</evidence>
<dbReference type="GO" id="GO:0005737">
    <property type="term" value="C:cytoplasm"/>
    <property type="evidence" value="ECO:0007669"/>
    <property type="project" value="UniProtKB-SubCell"/>
</dbReference>
<dbReference type="InterPro" id="IPR014729">
    <property type="entry name" value="Rossmann-like_a/b/a_fold"/>
</dbReference>
<dbReference type="RefSeq" id="WP_021030141.1">
    <property type="nucleotide sequence ID" value="NZ_KI391953.1"/>
</dbReference>
<dbReference type="InterPro" id="IPR012094">
    <property type="entry name" value="tRNA_Ile_lys_synt"/>
</dbReference>
<accession>E5XVH8</accession>
<evidence type="ECO:0000256" key="3">
    <source>
        <dbReference type="ARBA" id="ARBA00022694"/>
    </source>
</evidence>
<evidence type="ECO:0000256" key="7">
    <source>
        <dbReference type="HAMAP-Rule" id="MF_01161"/>
    </source>
</evidence>
<gene>
    <name evidence="7" type="primary">tilS</name>
    <name evidence="10" type="ORF">HMPREF9336_03500</name>
</gene>
<keyword evidence="11" id="KW-1185">Reference proteome</keyword>
<dbReference type="Gene3D" id="3.40.50.620">
    <property type="entry name" value="HUPs"/>
    <property type="match status" value="1"/>
</dbReference>
<comment type="domain">
    <text evidence="7">The N-terminal region contains the highly conserved SGGXDS motif, predicted to be a P-loop motif involved in ATP binding.</text>
</comment>
<protein>
    <recommendedName>
        <fullName evidence="7">tRNA(Ile)-lysidine synthase</fullName>
        <ecNumber evidence="7">6.3.4.19</ecNumber>
    </recommendedName>
    <alternativeName>
        <fullName evidence="7">tRNA(Ile)-2-lysyl-cytidine synthase</fullName>
    </alternativeName>
    <alternativeName>
        <fullName evidence="7">tRNA(Ile)-lysidine synthetase</fullName>
    </alternativeName>
</protein>
<dbReference type="GO" id="GO:0005524">
    <property type="term" value="F:ATP binding"/>
    <property type="evidence" value="ECO:0007669"/>
    <property type="project" value="UniProtKB-UniRule"/>
</dbReference>
<dbReference type="HOGENOM" id="CLU_018869_1_1_11"/>
<comment type="catalytic activity">
    <reaction evidence="6 7">
        <text>cytidine(34) in tRNA(Ile2) + L-lysine + ATP = lysidine(34) in tRNA(Ile2) + AMP + diphosphate + H(+)</text>
        <dbReference type="Rhea" id="RHEA:43744"/>
        <dbReference type="Rhea" id="RHEA-COMP:10625"/>
        <dbReference type="Rhea" id="RHEA-COMP:10670"/>
        <dbReference type="ChEBI" id="CHEBI:15378"/>
        <dbReference type="ChEBI" id="CHEBI:30616"/>
        <dbReference type="ChEBI" id="CHEBI:32551"/>
        <dbReference type="ChEBI" id="CHEBI:33019"/>
        <dbReference type="ChEBI" id="CHEBI:82748"/>
        <dbReference type="ChEBI" id="CHEBI:83665"/>
        <dbReference type="ChEBI" id="CHEBI:456215"/>
        <dbReference type="EC" id="6.3.4.19"/>
    </reaction>
</comment>
<evidence type="ECO:0000313" key="11">
    <source>
        <dbReference type="Proteomes" id="UP000004816"/>
    </source>
</evidence>
<keyword evidence="3 7" id="KW-0819">tRNA processing</keyword>
<evidence type="ECO:0000256" key="2">
    <source>
        <dbReference type="ARBA" id="ARBA00022598"/>
    </source>
</evidence>
<proteinExistence type="inferred from homology"/>
<dbReference type="Pfam" id="PF01171">
    <property type="entry name" value="ATP_bind_3"/>
    <property type="match status" value="1"/>
</dbReference>
<dbReference type="STRING" id="679197.HMPREF9336_03500"/>
<dbReference type="OrthoDB" id="5244702at2"/>
<dbReference type="Proteomes" id="UP000004816">
    <property type="component" value="Unassembled WGS sequence"/>
</dbReference>
<keyword evidence="2 7" id="KW-0436">Ligase</keyword>
<sequence>MRLQVSGPRLWEVRQSVRDWLASHAPEPEAIFVGLSGGADSLALTAALARERGSVGALVVDHGLQPDSARTAERAARLALALGCASAQVLPVVVDGPGGLEAAARTARRAALRQASGAAPVLLAHTMDDQAETVLLGLGRGSGPRSIQGMRAWDDPWGRPLLGVRRATTRAVCAELGIEPHEDPMNTDPRFARARLRAEVLPLLEDVLQGGVAEALARTAAAVREDNGYLDDQAAASYARVAGEELAVAAVADLPEPIRRRTLRLWLLDNGAQALNETQIRAVDELVSAWRGQGPVAVPGALKEGRRLMVRRAYGRLRLVVA</sequence>
<dbReference type="eggNOG" id="COG0037">
    <property type="taxonomic scope" value="Bacteria"/>
</dbReference>
<dbReference type="InterPro" id="IPR011063">
    <property type="entry name" value="TilS/TtcA_N"/>
</dbReference>
<dbReference type="Pfam" id="PF09179">
    <property type="entry name" value="TilS"/>
    <property type="match status" value="1"/>
</dbReference>
<evidence type="ECO:0000313" key="10">
    <source>
        <dbReference type="EMBL" id="EFV11645.2"/>
    </source>
</evidence>
<evidence type="ECO:0000256" key="1">
    <source>
        <dbReference type="ARBA" id="ARBA00022490"/>
    </source>
</evidence>
<reference evidence="10 11" key="1">
    <citation type="journal article" date="2011" name="Stand. Genomic Sci.">
        <title>High quality draft genome sequence of Segniliparus rugosus CDC 945(T)= (ATCC BAA-974(T)).</title>
        <authorList>
            <person name="Earl A.M."/>
            <person name="Desjardins C.A."/>
            <person name="Fitzgerald M.G."/>
            <person name="Arachchi H.M."/>
            <person name="Zeng Q."/>
            <person name="Mehta T."/>
            <person name="Griggs A."/>
            <person name="Birren B.W."/>
            <person name="Toney N.C."/>
            <person name="Carr J."/>
            <person name="Posey J."/>
            <person name="Butler W.R."/>
        </authorList>
    </citation>
    <scope>NUCLEOTIDE SEQUENCE [LARGE SCALE GENOMIC DNA]</scope>
    <source>
        <strain evidence="11">ATCC BAA-974 / DSM 45345 / CCUG 50838 / CIP 108380 / JCM 13579 / CDC 945</strain>
    </source>
</reference>
<comment type="subcellular location">
    <subcellularLocation>
        <location evidence="7">Cytoplasm</location>
    </subcellularLocation>
</comment>
<dbReference type="NCBIfam" id="TIGR02432">
    <property type="entry name" value="lysidine_TilS_N"/>
    <property type="match status" value="1"/>
</dbReference>